<dbReference type="PANTHER" id="PTHR30332">
    <property type="entry name" value="PROBABLE GENERAL SECRETION PATHWAY PROTEIN D"/>
    <property type="match status" value="1"/>
</dbReference>
<accession>A0A1I6I7Q9</accession>
<proteinExistence type="inferred from homology"/>
<dbReference type="InterPro" id="IPR004846">
    <property type="entry name" value="T2SS/T3SS_dom"/>
</dbReference>
<dbReference type="OrthoDB" id="9775455at2"/>
<dbReference type="GO" id="GO:0015627">
    <property type="term" value="C:type II protein secretion system complex"/>
    <property type="evidence" value="ECO:0007669"/>
    <property type="project" value="TreeGrafter"/>
</dbReference>
<keyword evidence="5" id="KW-1185">Reference proteome</keyword>
<gene>
    <name evidence="4" type="ORF">SAMN05216203_1935</name>
</gene>
<evidence type="ECO:0000259" key="3">
    <source>
        <dbReference type="Pfam" id="PF13629"/>
    </source>
</evidence>
<dbReference type="Pfam" id="PF13629">
    <property type="entry name" value="T2SS-T3SS_pil_N"/>
    <property type="match status" value="1"/>
</dbReference>
<dbReference type="InterPro" id="IPR001775">
    <property type="entry name" value="GspD/PilQ"/>
</dbReference>
<reference evidence="4 5" key="1">
    <citation type="submission" date="2016-10" db="EMBL/GenBank/DDBJ databases">
        <authorList>
            <person name="de Groot N.N."/>
        </authorList>
    </citation>
    <scope>NUCLEOTIDE SEQUENCE [LARGE SCALE GENOMIC DNA]</scope>
    <source>
        <strain evidence="4 5">CGMCC 1.9167</strain>
    </source>
</reference>
<comment type="similarity">
    <text evidence="1">Belongs to the bacterial secretin family.</text>
</comment>
<name>A0A1I6I7Q9_9GAMM</name>
<dbReference type="InterPro" id="IPR032789">
    <property type="entry name" value="T2SS-T3SS_pil_N"/>
</dbReference>
<dbReference type="STRING" id="650891.SAMN05216203_1935"/>
<dbReference type="Proteomes" id="UP000198644">
    <property type="component" value="Unassembled WGS sequence"/>
</dbReference>
<feature type="domain" description="Type II/III secretion system secretin-like" evidence="2">
    <location>
        <begin position="256"/>
        <end position="411"/>
    </location>
</feature>
<organism evidence="4 5">
    <name type="scientific">Marinobacter daqiaonensis</name>
    <dbReference type="NCBI Taxonomy" id="650891"/>
    <lineage>
        <taxon>Bacteria</taxon>
        <taxon>Pseudomonadati</taxon>
        <taxon>Pseudomonadota</taxon>
        <taxon>Gammaproteobacteria</taxon>
        <taxon>Pseudomonadales</taxon>
        <taxon>Marinobacteraceae</taxon>
        <taxon>Marinobacter</taxon>
    </lineage>
</organism>
<dbReference type="RefSeq" id="WP_092011432.1">
    <property type="nucleotide sequence ID" value="NZ_FOYW01000001.1"/>
</dbReference>
<dbReference type="Pfam" id="PF00263">
    <property type="entry name" value="Secretin"/>
    <property type="match status" value="1"/>
</dbReference>
<evidence type="ECO:0000256" key="1">
    <source>
        <dbReference type="RuleBase" id="RU004003"/>
    </source>
</evidence>
<dbReference type="InterPro" id="IPR050810">
    <property type="entry name" value="Bact_Secretion_Sys_Channel"/>
</dbReference>
<evidence type="ECO:0000259" key="2">
    <source>
        <dbReference type="Pfam" id="PF00263"/>
    </source>
</evidence>
<protein>
    <submittedName>
        <fullName evidence="4">Pilus assembly protein CpaC</fullName>
    </submittedName>
</protein>
<dbReference type="PANTHER" id="PTHR30332:SF17">
    <property type="entry name" value="TYPE IV PILIATION SYSTEM PROTEIN DR_0774-RELATED"/>
    <property type="match status" value="1"/>
</dbReference>
<dbReference type="EMBL" id="FOYW01000001">
    <property type="protein sequence ID" value="SFR62743.1"/>
    <property type="molecule type" value="Genomic_DNA"/>
</dbReference>
<sequence>MLNTIFSAEKSVARWLLLALILGLKISGATAAETKYVSMFVGQVRVFDLADVKRVAVGNSEVISYRALDNGQLLFIANGVGESTVEVWTAGDRRTRFIVTVFQQNLSRALSTARGFAESIPELKLRQVDGVVIFEGEIAPENRDRVTQLTAALPGSLNLTTEKEFTMKDMVLMDVRIIEVNRRAAEQLGIRWGQVAAGPAVGLYAPIATNSRFAVFSPDANDLSEDIIEAVGGAGVDTFYGYAGLSTGLASQIDLMAETGEASILASPKLVTRSGEVASFNSGGELPYQTIDELGRPVIQFRQYGISLDIEPLVDANGNIMTAIAAEVSSIDRANQAGDTPGLLTRNVSNVINVKAKETIVISGLATANASDQVIKVPLLGDIPYVGALFRSTEKIEEKTEIVMFVTPQLITADSQKNKDLLQLGREMSKPWADGKLNEALME</sequence>
<dbReference type="AlphaFoldDB" id="A0A1I6I7Q9"/>
<evidence type="ECO:0000313" key="4">
    <source>
        <dbReference type="EMBL" id="SFR62743.1"/>
    </source>
</evidence>
<evidence type="ECO:0000313" key="5">
    <source>
        <dbReference type="Proteomes" id="UP000198644"/>
    </source>
</evidence>
<dbReference type="PRINTS" id="PR00811">
    <property type="entry name" value="BCTERIALGSPD"/>
</dbReference>
<dbReference type="GO" id="GO:0009306">
    <property type="term" value="P:protein secretion"/>
    <property type="evidence" value="ECO:0007669"/>
    <property type="project" value="InterPro"/>
</dbReference>
<feature type="domain" description="Pilus formation protein N-terminal" evidence="3">
    <location>
        <begin position="37"/>
        <end position="99"/>
    </location>
</feature>